<reference evidence="2" key="1">
    <citation type="submission" date="2021-02" db="EMBL/GenBank/DDBJ databases">
        <authorList>
            <person name="Dougan E. K."/>
            <person name="Rhodes N."/>
            <person name="Thang M."/>
            <person name="Chan C."/>
        </authorList>
    </citation>
    <scope>NUCLEOTIDE SEQUENCE</scope>
</reference>
<dbReference type="AlphaFoldDB" id="A0A812QV25"/>
<dbReference type="OrthoDB" id="440596at2759"/>
<dbReference type="Gene3D" id="2.40.50.140">
    <property type="entry name" value="Nucleic acid-binding proteins"/>
    <property type="match status" value="1"/>
</dbReference>
<evidence type="ECO:0008006" key="4">
    <source>
        <dbReference type="Google" id="ProtNLM"/>
    </source>
</evidence>
<feature type="compositionally biased region" description="Gly residues" evidence="1">
    <location>
        <begin position="275"/>
        <end position="286"/>
    </location>
</feature>
<evidence type="ECO:0000256" key="1">
    <source>
        <dbReference type="SAM" id="MobiDB-lite"/>
    </source>
</evidence>
<dbReference type="InterPro" id="IPR012340">
    <property type="entry name" value="NA-bd_OB-fold"/>
</dbReference>
<accession>A0A812QV25</accession>
<protein>
    <recommendedName>
        <fullName evidence="4">CSD domain-containing protein</fullName>
    </recommendedName>
</protein>
<evidence type="ECO:0000313" key="3">
    <source>
        <dbReference type="Proteomes" id="UP000601435"/>
    </source>
</evidence>
<gene>
    <name evidence="2" type="ORF">SNEC2469_LOCUS11103</name>
</gene>
<evidence type="ECO:0000313" key="2">
    <source>
        <dbReference type="EMBL" id="CAE7404886.1"/>
    </source>
</evidence>
<proteinExistence type="predicted"/>
<feature type="region of interest" description="Disordered" evidence="1">
    <location>
        <begin position="321"/>
        <end position="371"/>
    </location>
</feature>
<keyword evidence="3" id="KW-1185">Reference proteome</keyword>
<comment type="caution">
    <text evidence="2">The sequence shown here is derived from an EMBL/GenBank/DDBJ whole genome shotgun (WGS) entry which is preliminary data.</text>
</comment>
<organism evidence="2 3">
    <name type="scientific">Symbiodinium necroappetens</name>
    <dbReference type="NCBI Taxonomy" id="1628268"/>
    <lineage>
        <taxon>Eukaryota</taxon>
        <taxon>Sar</taxon>
        <taxon>Alveolata</taxon>
        <taxon>Dinophyceae</taxon>
        <taxon>Suessiales</taxon>
        <taxon>Symbiodiniaceae</taxon>
        <taxon>Symbiodinium</taxon>
    </lineage>
</organism>
<feature type="compositionally biased region" description="Polar residues" evidence="1">
    <location>
        <begin position="132"/>
        <end position="142"/>
    </location>
</feature>
<feature type="region of interest" description="Disordered" evidence="1">
    <location>
        <begin position="30"/>
        <end position="153"/>
    </location>
</feature>
<feature type="region of interest" description="Disordered" evidence="1">
    <location>
        <begin position="275"/>
        <end position="296"/>
    </location>
</feature>
<dbReference type="EMBL" id="CAJNJA010017634">
    <property type="protein sequence ID" value="CAE7404886.1"/>
    <property type="molecule type" value="Genomic_DNA"/>
</dbReference>
<feature type="compositionally biased region" description="Basic and acidic residues" evidence="1">
    <location>
        <begin position="87"/>
        <end position="111"/>
    </location>
</feature>
<dbReference type="SUPFAM" id="SSF50249">
    <property type="entry name" value="Nucleic acid-binding proteins"/>
    <property type="match status" value="1"/>
</dbReference>
<sequence>MSSAPSDVKLTLERTSSTLLQQIEALEKRTSELKRSREALEASHKKQQEESKDGAPVGKIPDGEDEEDRNKLPQVLGDESKQAILVDPRRWARERLATALREQGEELEQKQKASSPPPASAGAAPAPASTSEGQAAATTSPGTVPPKMNVAVGETDGNSAVAAKASTPGTLAKATSMVKGGMPNPSSMGAVAKGAPPLGAGLPALTAASPGLPMATLPMPCGSGPNGAVLPKSFMPKLPGMPGLDMGCGGSTMPCMGGCTGGGMGPGPLGSGGGLCPAGPAGGTGTSGSPEGEGDEMQQQMMLQMQMQMQMMMMGAMMGSMLGENDDKKKGKKRKKDKGIDLHDVDDLPPGASSDANHPSYRPPDMEQMPGITDRRFEGRITMWFEDKGYGFIGNDDLKQKFNGMDVFLQKNQKRHFNQGDQVIFSVFKNYRGQPQATELRAGKSSLG</sequence>
<name>A0A812QV25_9DINO</name>
<feature type="compositionally biased region" description="Low complexity" evidence="1">
    <location>
        <begin position="120"/>
        <end position="131"/>
    </location>
</feature>
<dbReference type="Proteomes" id="UP000601435">
    <property type="component" value="Unassembled WGS sequence"/>
</dbReference>
<feature type="compositionally biased region" description="Basic and acidic residues" evidence="1">
    <location>
        <begin position="30"/>
        <end position="53"/>
    </location>
</feature>